<dbReference type="InterPro" id="IPR051541">
    <property type="entry name" value="PTS_SugarTrans_NitroReg"/>
</dbReference>
<keyword evidence="2" id="KW-0813">Transport</keyword>
<dbReference type="InterPro" id="IPR002178">
    <property type="entry name" value="PTS_EIIA_type-2_dom"/>
</dbReference>
<evidence type="ECO:0000259" key="1">
    <source>
        <dbReference type="PROSITE" id="PS51094"/>
    </source>
</evidence>
<feature type="domain" description="PTS EIIA type-2" evidence="1">
    <location>
        <begin position="5"/>
        <end position="148"/>
    </location>
</feature>
<geneLocation type="plasmid" evidence="2 3">
    <name>pR24_2</name>
</geneLocation>
<evidence type="ECO:0000313" key="3">
    <source>
        <dbReference type="Proteomes" id="UP001017257"/>
    </source>
</evidence>
<keyword evidence="2" id="KW-0762">Sugar transport</keyword>
<dbReference type="CDD" id="cd00211">
    <property type="entry name" value="PTS_IIA_fru"/>
    <property type="match status" value="1"/>
</dbReference>
<dbReference type="PROSITE" id="PS51094">
    <property type="entry name" value="PTS_EIIA_TYPE_2"/>
    <property type="match status" value="1"/>
</dbReference>
<dbReference type="PANTHER" id="PTHR47738">
    <property type="entry name" value="PTS SYSTEM FRUCTOSE-LIKE EIIA COMPONENT-RELATED"/>
    <property type="match status" value="1"/>
</dbReference>
<proteinExistence type="predicted"/>
<dbReference type="PANTHER" id="PTHR47738:SF1">
    <property type="entry name" value="NITROGEN REGULATORY PROTEIN"/>
    <property type="match status" value="1"/>
</dbReference>
<keyword evidence="3" id="KW-1185">Reference proteome</keyword>
<dbReference type="Pfam" id="PF00359">
    <property type="entry name" value="PTS_EIIA_2"/>
    <property type="match status" value="1"/>
</dbReference>
<evidence type="ECO:0000313" key="2">
    <source>
        <dbReference type="EMBL" id="UVF22763.1"/>
    </source>
</evidence>
<reference evidence="2" key="1">
    <citation type="submission" date="2022-08" db="EMBL/GenBank/DDBJ databases">
        <title>Microvirga terrae sp. nov., isolated from soil.</title>
        <authorList>
            <person name="Kim K.H."/>
            <person name="Seo Y.L."/>
            <person name="Kim J.M."/>
            <person name="Lee J.K."/>
            <person name="Han D.M."/>
            <person name="Jeon C.O."/>
        </authorList>
    </citation>
    <scope>NUCLEOTIDE SEQUENCE</scope>
    <source>
        <strain evidence="2">R24</strain>
        <plasmid evidence="2">pR24_2</plasmid>
    </source>
</reference>
<name>A0ABY5S0H3_9HYPH</name>
<dbReference type="PROSITE" id="PS00372">
    <property type="entry name" value="PTS_EIIA_TYPE_2_HIS"/>
    <property type="match status" value="1"/>
</dbReference>
<protein>
    <submittedName>
        <fullName evidence="2">PTS sugar transporter subunit IIA</fullName>
    </submittedName>
</protein>
<dbReference type="SUPFAM" id="SSF55804">
    <property type="entry name" value="Phoshotransferase/anion transport protein"/>
    <property type="match status" value="1"/>
</dbReference>
<dbReference type="EMBL" id="CP102847">
    <property type="protein sequence ID" value="UVF22763.1"/>
    <property type="molecule type" value="Genomic_DNA"/>
</dbReference>
<dbReference type="RefSeq" id="WP_173949814.1">
    <property type="nucleotide sequence ID" value="NZ_CP102847.1"/>
</dbReference>
<sequence>MKIADLVAPDRVIPSLPGTNKHAVLKELARIGAAVVNLDPGKVFDALLERQDSTTIGLGRGMAIPHATIEGVDAPIGFFVRLQPSVDFGAVDGVPADLAVMILAPEDDHRTLLRALSCVARRLREGDVAARLRSTSGTETLYAVLVSDVWNGAAVAERDMRSSGT</sequence>
<gene>
    <name evidence="2" type="ORF">HPT29_027475</name>
</gene>
<keyword evidence="2" id="KW-0614">Plasmid</keyword>
<dbReference type="Gene3D" id="3.40.930.10">
    <property type="entry name" value="Mannitol-specific EII, Chain A"/>
    <property type="match status" value="1"/>
</dbReference>
<dbReference type="Proteomes" id="UP001017257">
    <property type="component" value="Plasmid pR24_2"/>
</dbReference>
<organism evidence="2 3">
    <name type="scientific">Microvirga terrae</name>
    <dbReference type="NCBI Taxonomy" id="2740529"/>
    <lineage>
        <taxon>Bacteria</taxon>
        <taxon>Pseudomonadati</taxon>
        <taxon>Pseudomonadota</taxon>
        <taxon>Alphaproteobacteria</taxon>
        <taxon>Hyphomicrobiales</taxon>
        <taxon>Methylobacteriaceae</taxon>
        <taxon>Microvirga</taxon>
    </lineage>
</organism>
<dbReference type="InterPro" id="IPR016152">
    <property type="entry name" value="PTrfase/Anion_transptr"/>
</dbReference>
<accession>A0ABY5S0H3</accession>